<dbReference type="Proteomes" id="UP000672032">
    <property type="component" value="Chromosome 4"/>
</dbReference>
<dbReference type="SUPFAM" id="SSF53474">
    <property type="entry name" value="alpha/beta-Hydrolases"/>
    <property type="match status" value="1"/>
</dbReference>
<dbReference type="AlphaFoldDB" id="A0A8A3PFZ8"/>
<keyword evidence="3" id="KW-1185">Reference proteome</keyword>
<protein>
    <recommendedName>
        <fullName evidence="1">Alpha/beta hydrolase fold-3 domain-containing protein</fullName>
    </recommendedName>
</protein>
<sequence length="321" mass="34893">MATPSGEGYKPEWLELEKALGSRPLLSGSIANIRDQFDALIAAVATQAGPPDSSVQTRDVSAAGVPVRIYTPPNPSGQKLPLGVYYHGGGYCVGSLDSEDSWCRYISKNASCILVSVDYRLGPVHKLPVMLDDSVTAYEWAWNHASELNASNTHAFTIGSSAGGNLALAVGNHLVATGKRNRIQGIVALVPITAHPSSLPAAYAPHHTSYEENGSGVPIIDRHTMDVFFASVEADVQDSRIFVTLSPHLDKFPPTYIAICGKDPLRDDSKVLEIMLREKGVKTKSDYYDGMPHYFWVFPDTPFREEFLVNVCEGVKFVLGL</sequence>
<proteinExistence type="predicted"/>
<gene>
    <name evidence="2" type="ORF">DSL72_005544</name>
</gene>
<feature type="domain" description="Alpha/beta hydrolase fold-3" evidence="1">
    <location>
        <begin position="84"/>
        <end position="296"/>
    </location>
</feature>
<reference evidence="2" key="1">
    <citation type="submission" date="2020-10" db="EMBL/GenBank/DDBJ databases">
        <title>Genome Sequence of Monilinia vaccinii-corymbosi Sheds Light on Mummy Berry Disease Infection of Blueberry and Mating Type.</title>
        <authorList>
            <person name="Yow A.G."/>
            <person name="Zhang Y."/>
            <person name="Bansal K."/>
            <person name="Eacker S.M."/>
            <person name="Sullivan S."/>
            <person name="Liachko I."/>
            <person name="Cubeta M.A."/>
            <person name="Rollins J.A."/>
            <person name="Ashrafi H."/>
        </authorList>
    </citation>
    <scope>NUCLEOTIDE SEQUENCE</scope>
    <source>
        <strain evidence="2">RL-1</strain>
    </source>
</reference>
<dbReference type="InterPro" id="IPR029058">
    <property type="entry name" value="AB_hydrolase_fold"/>
</dbReference>
<organism evidence="2 3">
    <name type="scientific">Monilinia vaccinii-corymbosi</name>
    <dbReference type="NCBI Taxonomy" id="61207"/>
    <lineage>
        <taxon>Eukaryota</taxon>
        <taxon>Fungi</taxon>
        <taxon>Dikarya</taxon>
        <taxon>Ascomycota</taxon>
        <taxon>Pezizomycotina</taxon>
        <taxon>Leotiomycetes</taxon>
        <taxon>Helotiales</taxon>
        <taxon>Sclerotiniaceae</taxon>
        <taxon>Monilinia</taxon>
    </lineage>
</organism>
<dbReference type="OrthoDB" id="408631at2759"/>
<dbReference type="InterPro" id="IPR013094">
    <property type="entry name" value="AB_hydrolase_3"/>
</dbReference>
<dbReference type="Pfam" id="PF07859">
    <property type="entry name" value="Abhydrolase_3"/>
    <property type="match status" value="1"/>
</dbReference>
<accession>A0A8A3PFZ8</accession>
<dbReference type="InterPro" id="IPR050466">
    <property type="entry name" value="Carboxylest/Gibb_receptor"/>
</dbReference>
<evidence type="ECO:0000313" key="3">
    <source>
        <dbReference type="Proteomes" id="UP000672032"/>
    </source>
</evidence>
<dbReference type="PANTHER" id="PTHR23024:SF166">
    <property type="entry name" value="ALPHA_BETA HYDROLASE FOLD-3 DOMAIN-CONTAINING PROTEIN-RELATED"/>
    <property type="match status" value="1"/>
</dbReference>
<evidence type="ECO:0000313" key="2">
    <source>
        <dbReference type="EMBL" id="QSZ33964.1"/>
    </source>
</evidence>
<dbReference type="EMBL" id="CP063408">
    <property type="protein sequence ID" value="QSZ33964.1"/>
    <property type="molecule type" value="Genomic_DNA"/>
</dbReference>
<evidence type="ECO:0000259" key="1">
    <source>
        <dbReference type="Pfam" id="PF07859"/>
    </source>
</evidence>
<name>A0A8A3PFZ8_9HELO</name>
<dbReference type="Gene3D" id="3.40.50.1820">
    <property type="entry name" value="alpha/beta hydrolase"/>
    <property type="match status" value="1"/>
</dbReference>
<dbReference type="PANTHER" id="PTHR23024">
    <property type="entry name" value="ARYLACETAMIDE DEACETYLASE"/>
    <property type="match status" value="1"/>
</dbReference>
<dbReference type="GO" id="GO:0016787">
    <property type="term" value="F:hydrolase activity"/>
    <property type="evidence" value="ECO:0007669"/>
    <property type="project" value="InterPro"/>
</dbReference>